<keyword evidence="9" id="KW-1185">Reference proteome</keyword>
<evidence type="ECO:0000259" key="7">
    <source>
        <dbReference type="PROSITE" id="PS51755"/>
    </source>
</evidence>
<protein>
    <recommendedName>
        <fullName evidence="7">OmpR/PhoB-type domain-containing protein</fullName>
    </recommendedName>
</protein>
<gene>
    <name evidence="8" type="ORF">GCM10010361_29590</name>
</gene>
<comment type="caution">
    <text evidence="8">The sequence shown here is derived from an EMBL/GenBank/DDBJ whole genome shotgun (WGS) entry which is preliminary data.</text>
</comment>
<dbReference type="CDD" id="cd15831">
    <property type="entry name" value="BTAD"/>
    <property type="match status" value="1"/>
</dbReference>
<evidence type="ECO:0000256" key="5">
    <source>
        <dbReference type="ARBA" id="ARBA00023163"/>
    </source>
</evidence>
<dbReference type="InterPro" id="IPR051677">
    <property type="entry name" value="AfsR-DnrI-RedD_regulator"/>
</dbReference>
<evidence type="ECO:0000313" key="9">
    <source>
        <dbReference type="Proteomes" id="UP001500909"/>
    </source>
</evidence>
<keyword evidence="3" id="KW-0805">Transcription regulation</keyword>
<proteinExistence type="inferred from homology"/>
<evidence type="ECO:0000256" key="2">
    <source>
        <dbReference type="ARBA" id="ARBA00023012"/>
    </source>
</evidence>
<reference evidence="8 9" key="1">
    <citation type="journal article" date="2019" name="Int. J. Syst. Evol. Microbiol.">
        <title>The Global Catalogue of Microorganisms (GCM) 10K type strain sequencing project: providing services to taxonomists for standard genome sequencing and annotation.</title>
        <authorList>
            <consortium name="The Broad Institute Genomics Platform"/>
            <consortium name="The Broad Institute Genome Sequencing Center for Infectious Disease"/>
            <person name="Wu L."/>
            <person name="Ma J."/>
        </authorList>
    </citation>
    <scope>NUCLEOTIDE SEQUENCE [LARGE SCALE GENOMIC DNA]</scope>
    <source>
        <strain evidence="8 9">JCM 4805</strain>
    </source>
</reference>
<feature type="domain" description="OmpR/PhoB-type" evidence="7">
    <location>
        <begin position="1"/>
        <end position="103"/>
    </location>
</feature>
<evidence type="ECO:0000313" key="8">
    <source>
        <dbReference type="EMBL" id="GAA0463763.1"/>
    </source>
</evidence>
<dbReference type="InterPro" id="IPR001867">
    <property type="entry name" value="OmpR/PhoB-type_DNA-bd"/>
</dbReference>
<dbReference type="Gene3D" id="1.10.10.10">
    <property type="entry name" value="Winged helix-like DNA-binding domain superfamily/Winged helix DNA-binding domain"/>
    <property type="match status" value="1"/>
</dbReference>
<dbReference type="InterPro" id="IPR036388">
    <property type="entry name" value="WH-like_DNA-bd_sf"/>
</dbReference>
<dbReference type="PROSITE" id="PS51755">
    <property type="entry name" value="OMPR_PHOB"/>
    <property type="match status" value="1"/>
</dbReference>
<keyword evidence="5" id="KW-0804">Transcription</keyword>
<dbReference type="InterPro" id="IPR011990">
    <property type="entry name" value="TPR-like_helical_dom_sf"/>
</dbReference>
<keyword evidence="4 6" id="KW-0238">DNA-binding</keyword>
<evidence type="ECO:0000256" key="1">
    <source>
        <dbReference type="ARBA" id="ARBA00005820"/>
    </source>
</evidence>
<dbReference type="PANTHER" id="PTHR35807">
    <property type="entry name" value="TRANSCRIPTIONAL REGULATOR REDD-RELATED"/>
    <property type="match status" value="1"/>
</dbReference>
<feature type="DNA-binding region" description="OmpR/PhoB-type" evidence="6">
    <location>
        <begin position="1"/>
        <end position="103"/>
    </location>
</feature>
<dbReference type="InterPro" id="IPR016032">
    <property type="entry name" value="Sig_transdc_resp-reg_C-effctor"/>
</dbReference>
<comment type="similarity">
    <text evidence="1">Belongs to the AfsR/DnrI/RedD regulatory family.</text>
</comment>
<name>A0ABN0ZZC9_9ACTN</name>
<evidence type="ECO:0000256" key="4">
    <source>
        <dbReference type="ARBA" id="ARBA00023125"/>
    </source>
</evidence>
<evidence type="ECO:0000256" key="6">
    <source>
        <dbReference type="PROSITE-ProRule" id="PRU01091"/>
    </source>
</evidence>
<dbReference type="EMBL" id="BAAABY010000023">
    <property type="protein sequence ID" value="GAA0463763.1"/>
    <property type="molecule type" value="Genomic_DNA"/>
</dbReference>
<dbReference type="SMART" id="SM01043">
    <property type="entry name" value="BTAD"/>
    <property type="match status" value="1"/>
</dbReference>
<organism evidence="8 9">
    <name type="scientific">Streptomyces olivaceiscleroticus</name>
    <dbReference type="NCBI Taxonomy" id="68245"/>
    <lineage>
        <taxon>Bacteria</taxon>
        <taxon>Bacillati</taxon>
        <taxon>Actinomycetota</taxon>
        <taxon>Actinomycetes</taxon>
        <taxon>Kitasatosporales</taxon>
        <taxon>Streptomycetaceae</taxon>
        <taxon>Streptomyces</taxon>
    </lineage>
</organism>
<dbReference type="SUPFAM" id="SSF46894">
    <property type="entry name" value="C-terminal effector domain of the bipartite response regulators"/>
    <property type="match status" value="1"/>
</dbReference>
<dbReference type="SUPFAM" id="SSF48452">
    <property type="entry name" value="TPR-like"/>
    <property type="match status" value="1"/>
</dbReference>
<sequence>MATEYGVLNFSILGALEVRAADGRTETPSGLQRALVQTLLVSRAWPLPGGALIREMWGVATSDRQVNALHAHISRLRRRLHALEPERATSRLVMHPSGYRLSLEEGELDAAVFARRVEQAEAAGLDSRPERTARLLRSALVMWRGPVFGDNPGGAVSRVAATRYEELRMRAMELLFDVELVAGRHGAILAELRATHLRHPFRERFCEQLMVALYRAGRQAEALNAYRHTGRRLSEELGVDPCPALRRTQQAILSQDPTLDTNGRPQVLARSA</sequence>
<accession>A0ABN0ZZC9</accession>
<dbReference type="Pfam" id="PF03704">
    <property type="entry name" value="BTAD"/>
    <property type="match status" value="1"/>
</dbReference>
<evidence type="ECO:0000256" key="3">
    <source>
        <dbReference type="ARBA" id="ARBA00023015"/>
    </source>
</evidence>
<keyword evidence="2" id="KW-0902">Two-component regulatory system</keyword>
<dbReference type="PANTHER" id="PTHR35807:SF1">
    <property type="entry name" value="TRANSCRIPTIONAL REGULATOR REDD"/>
    <property type="match status" value="1"/>
</dbReference>
<dbReference type="Gene3D" id="1.25.40.10">
    <property type="entry name" value="Tetratricopeptide repeat domain"/>
    <property type="match status" value="1"/>
</dbReference>
<dbReference type="Proteomes" id="UP001500909">
    <property type="component" value="Unassembled WGS sequence"/>
</dbReference>
<dbReference type="InterPro" id="IPR005158">
    <property type="entry name" value="BTAD"/>
</dbReference>